<sequence>MRADRYKAEKQRKKKKRKIILISIFSCVLLAIIGYFTYFALATNQVLNDIQGESLTSTSTSPRPTPVKLKNKEPFSILLLGVDERPEDSGRSDSILVATVNPKLDSVKLISLPRDTFVNLPQNKGKDKINAAYAYGGINLAVQTVEKYLGIPIHYYAKINMEGMVDLVDAVGGIDVVNEYPFELDGVSLDKGSYSLDGNQALQYARMRKQDPAGDFGRQERQKEVIQKVVEKGLSITSLTNFNSIFQAVGKNVETNFTGSELWDLLNNYSSVAKNIETLNLEGKDSYLYYIPSYGQEVYVWEPTKESLSSIQQELQLHLNLETTNSEVDSSSDEAVDSSSSEITNDNSNQIDSIEKEYNPN</sequence>
<keyword evidence="3" id="KW-0812">Transmembrane</keyword>
<feature type="compositionally biased region" description="Polar residues" evidence="2">
    <location>
        <begin position="343"/>
        <end position="352"/>
    </location>
</feature>
<dbReference type="NCBIfam" id="TIGR00350">
    <property type="entry name" value="lytR_cpsA_psr"/>
    <property type="match status" value="1"/>
</dbReference>
<organism evidence="5 6">
    <name type="scientific">Carnobacterium divergens</name>
    <name type="common">Lactobacillus divergens</name>
    <dbReference type="NCBI Taxonomy" id="2748"/>
    <lineage>
        <taxon>Bacteria</taxon>
        <taxon>Bacillati</taxon>
        <taxon>Bacillota</taxon>
        <taxon>Bacilli</taxon>
        <taxon>Lactobacillales</taxon>
        <taxon>Carnobacteriaceae</taxon>
        <taxon>Carnobacterium</taxon>
    </lineage>
</organism>
<dbReference type="InterPro" id="IPR004474">
    <property type="entry name" value="LytR_CpsA_psr"/>
</dbReference>
<proteinExistence type="inferred from homology"/>
<dbReference type="RefSeq" id="WP_311780492.1">
    <property type="nucleotide sequence ID" value="NZ_JALRMR010000008.1"/>
</dbReference>
<name>A0AAW8RB96_CARDV</name>
<feature type="transmembrane region" description="Helical" evidence="3">
    <location>
        <begin position="20"/>
        <end position="41"/>
    </location>
</feature>
<protein>
    <submittedName>
        <fullName evidence="5">LCP family protein</fullName>
    </submittedName>
</protein>
<dbReference type="InterPro" id="IPR050922">
    <property type="entry name" value="LytR/CpsA/Psr_CW_biosynth"/>
</dbReference>
<dbReference type="AlphaFoldDB" id="A0AAW8RB96"/>
<feature type="domain" description="Cell envelope-related transcriptional attenuator" evidence="4">
    <location>
        <begin position="91"/>
        <end position="232"/>
    </location>
</feature>
<dbReference type="PANTHER" id="PTHR33392:SF6">
    <property type="entry name" value="POLYISOPRENYL-TEICHOIC ACID--PEPTIDOGLYCAN TEICHOIC ACID TRANSFERASE TAGU"/>
    <property type="match status" value="1"/>
</dbReference>
<dbReference type="PANTHER" id="PTHR33392">
    <property type="entry name" value="POLYISOPRENYL-TEICHOIC ACID--PEPTIDOGLYCAN TEICHOIC ACID TRANSFERASE TAGU"/>
    <property type="match status" value="1"/>
</dbReference>
<evidence type="ECO:0000313" key="6">
    <source>
        <dbReference type="Proteomes" id="UP001249945"/>
    </source>
</evidence>
<feature type="region of interest" description="Disordered" evidence="2">
    <location>
        <begin position="323"/>
        <end position="361"/>
    </location>
</feature>
<evidence type="ECO:0000256" key="2">
    <source>
        <dbReference type="SAM" id="MobiDB-lite"/>
    </source>
</evidence>
<keyword evidence="3" id="KW-1133">Transmembrane helix</keyword>
<evidence type="ECO:0000256" key="3">
    <source>
        <dbReference type="SAM" id="Phobius"/>
    </source>
</evidence>
<gene>
    <name evidence="5" type="ORF">MX635_08020</name>
</gene>
<dbReference type="EMBL" id="JALRMR010000008">
    <property type="protein sequence ID" value="MDT1974332.1"/>
    <property type="molecule type" value="Genomic_DNA"/>
</dbReference>
<comment type="caution">
    <text evidence="5">The sequence shown here is derived from an EMBL/GenBank/DDBJ whole genome shotgun (WGS) entry which is preliminary data.</text>
</comment>
<dbReference type="Pfam" id="PF03816">
    <property type="entry name" value="LytR_cpsA_psr"/>
    <property type="match status" value="1"/>
</dbReference>
<accession>A0AAW8RB96</accession>
<keyword evidence="3" id="KW-0472">Membrane</keyword>
<evidence type="ECO:0000256" key="1">
    <source>
        <dbReference type="ARBA" id="ARBA00006068"/>
    </source>
</evidence>
<comment type="similarity">
    <text evidence="1">Belongs to the LytR/CpsA/Psr (LCP) family.</text>
</comment>
<evidence type="ECO:0000313" key="5">
    <source>
        <dbReference type="EMBL" id="MDT1974332.1"/>
    </source>
</evidence>
<dbReference type="Proteomes" id="UP001249945">
    <property type="component" value="Unassembled WGS sequence"/>
</dbReference>
<evidence type="ECO:0000259" key="4">
    <source>
        <dbReference type="Pfam" id="PF03816"/>
    </source>
</evidence>
<dbReference type="Gene3D" id="3.40.630.190">
    <property type="entry name" value="LCP protein"/>
    <property type="match status" value="1"/>
</dbReference>
<reference evidence="5" key="1">
    <citation type="submission" date="2022-04" db="EMBL/GenBank/DDBJ databases">
        <title>Draft genome sequences of lactic acid bacteria (LAB) strains involved in meat spoilage.</title>
        <authorList>
            <person name="Palevich N."/>
        </authorList>
    </citation>
    <scope>NUCLEOTIDE SEQUENCE</scope>
    <source>
        <strain evidence="5">9-14</strain>
    </source>
</reference>